<evidence type="ECO:0000313" key="2">
    <source>
        <dbReference type="EMBL" id="KUN07216.1"/>
    </source>
</evidence>
<feature type="region of interest" description="Disordered" evidence="1">
    <location>
        <begin position="35"/>
        <end position="63"/>
    </location>
</feature>
<proteinExistence type="predicted"/>
<reference evidence="2 3" key="1">
    <citation type="submission" date="2015-10" db="EMBL/GenBank/DDBJ databases">
        <title>Draft genome sequence of Streptomyces yokosukanensis DSM 40224, type strain for the species Streptomyces yokosukanensis.</title>
        <authorList>
            <person name="Ruckert C."/>
            <person name="Winkler A."/>
            <person name="Kalinowski J."/>
            <person name="Kampfer P."/>
            <person name="Glaeser S."/>
        </authorList>
    </citation>
    <scope>NUCLEOTIDE SEQUENCE [LARGE SCALE GENOMIC DNA]</scope>
    <source>
        <strain evidence="2 3">DSM 40224</strain>
    </source>
</reference>
<keyword evidence="3" id="KW-1185">Reference proteome</keyword>
<dbReference type="Proteomes" id="UP000053127">
    <property type="component" value="Unassembled WGS sequence"/>
</dbReference>
<name>A0A101P964_9ACTN</name>
<dbReference type="AlphaFoldDB" id="A0A101P964"/>
<feature type="region of interest" description="Disordered" evidence="1">
    <location>
        <begin position="109"/>
        <end position="129"/>
    </location>
</feature>
<evidence type="ECO:0000256" key="1">
    <source>
        <dbReference type="SAM" id="MobiDB-lite"/>
    </source>
</evidence>
<dbReference type="STRING" id="67386.AQI95_11480"/>
<evidence type="ECO:0008006" key="4">
    <source>
        <dbReference type="Google" id="ProtNLM"/>
    </source>
</evidence>
<comment type="caution">
    <text evidence="2">The sequence shown here is derived from an EMBL/GenBank/DDBJ whole genome shotgun (WGS) entry which is preliminary data.</text>
</comment>
<sequence>MSEGRRSRRCRGAGVVAGAVLATAGCLTLVACGSGGGKSSGSTSFSPRPSPPATASFSGTAPSALSSAASSAVASARASASAAASSASARASEFEASVSAQTERANAAARKELDKVQGRGNAASDVSLTGMPRSEVGGLLALHVNIRNSSDKAASFAVQVDFRDSSGKVVESRYVGAEKVKPGETVHPVVISHEPPEPKLKAEVAKAQRY</sequence>
<organism evidence="2 3">
    <name type="scientific">Streptomyces yokosukanensis</name>
    <dbReference type="NCBI Taxonomy" id="67386"/>
    <lineage>
        <taxon>Bacteria</taxon>
        <taxon>Bacillati</taxon>
        <taxon>Actinomycetota</taxon>
        <taxon>Actinomycetes</taxon>
        <taxon>Kitasatosporales</taxon>
        <taxon>Streptomycetaceae</taxon>
        <taxon>Streptomyces</taxon>
    </lineage>
</organism>
<dbReference type="PROSITE" id="PS51257">
    <property type="entry name" value="PROKAR_LIPOPROTEIN"/>
    <property type="match status" value="1"/>
</dbReference>
<feature type="compositionally biased region" description="Low complexity" evidence="1">
    <location>
        <begin position="40"/>
        <end position="63"/>
    </location>
</feature>
<evidence type="ECO:0000313" key="3">
    <source>
        <dbReference type="Proteomes" id="UP000053127"/>
    </source>
</evidence>
<gene>
    <name evidence="2" type="ORF">AQI95_11480</name>
</gene>
<accession>A0A101P964</accession>
<protein>
    <recommendedName>
        <fullName evidence="4">DUF3426 domain-containing protein</fullName>
    </recommendedName>
</protein>
<dbReference type="EMBL" id="LMWN01000013">
    <property type="protein sequence ID" value="KUN07216.1"/>
    <property type="molecule type" value="Genomic_DNA"/>
</dbReference>